<evidence type="ECO:0000313" key="4">
    <source>
        <dbReference type="Proteomes" id="UP001443914"/>
    </source>
</evidence>
<proteinExistence type="inferred from homology"/>
<feature type="compositionally biased region" description="Low complexity" evidence="2">
    <location>
        <begin position="16"/>
        <end position="28"/>
    </location>
</feature>
<dbReference type="InterPro" id="IPR003676">
    <property type="entry name" value="SAUR_fam"/>
</dbReference>
<dbReference type="PANTHER" id="PTHR31374:SF30">
    <property type="entry name" value="SAUR-LIKE AUXIN-RESPONSIVE FAMILY PROTEIN"/>
    <property type="match status" value="1"/>
</dbReference>
<evidence type="ECO:0000256" key="2">
    <source>
        <dbReference type="SAM" id="MobiDB-lite"/>
    </source>
</evidence>
<sequence>MKDLIGKLVRKKDQYSSPSSSSSSSSSPCRYSKISDKNESEIRRGYVPIMVGNYEEEERIMVPTKLITHSFILNLLQLYANEFGYQHEGVLYVNCEPHFFRHNLDLISSKRW</sequence>
<accession>A0AAW1NI60</accession>
<comment type="caution">
    <text evidence="3">The sequence shown here is derived from an EMBL/GenBank/DDBJ whole genome shotgun (WGS) entry which is preliminary data.</text>
</comment>
<keyword evidence="4" id="KW-1185">Reference proteome</keyword>
<feature type="region of interest" description="Disordered" evidence="2">
    <location>
        <begin position="1"/>
        <end position="36"/>
    </location>
</feature>
<evidence type="ECO:0000256" key="1">
    <source>
        <dbReference type="ARBA" id="ARBA00006974"/>
    </source>
</evidence>
<dbReference type="Pfam" id="PF02519">
    <property type="entry name" value="Auxin_inducible"/>
    <property type="match status" value="1"/>
</dbReference>
<protein>
    <submittedName>
        <fullName evidence="3">Uncharacterized protein</fullName>
    </submittedName>
</protein>
<reference evidence="3" key="1">
    <citation type="submission" date="2024-03" db="EMBL/GenBank/DDBJ databases">
        <title>WGS assembly of Saponaria officinalis var. Norfolk2.</title>
        <authorList>
            <person name="Jenkins J."/>
            <person name="Shu S."/>
            <person name="Grimwood J."/>
            <person name="Barry K."/>
            <person name="Goodstein D."/>
            <person name="Schmutz J."/>
            <person name="Leebens-Mack J."/>
            <person name="Osbourn A."/>
        </authorList>
    </citation>
    <scope>NUCLEOTIDE SEQUENCE [LARGE SCALE GENOMIC DNA]</scope>
    <source>
        <strain evidence="3">JIC</strain>
    </source>
</reference>
<organism evidence="3 4">
    <name type="scientific">Saponaria officinalis</name>
    <name type="common">Common soapwort</name>
    <name type="synonym">Lychnis saponaria</name>
    <dbReference type="NCBI Taxonomy" id="3572"/>
    <lineage>
        <taxon>Eukaryota</taxon>
        <taxon>Viridiplantae</taxon>
        <taxon>Streptophyta</taxon>
        <taxon>Embryophyta</taxon>
        <taxon>Tracheophyta</taxon>
        <taxon>Spermatophyta</taxon>
        <taxon>Magnoliopsida</taxon>
        <taxon>eudicotyledons</taxon>
        <taxon>Gunneridae</taxon>
        <taxon>Pentapetalae</taxon>
        <taxon>Caryophyllales</taxon>
        <taxon>Caryophyllaceae</taxon>
        <taxon>Caryophylleae</taxon>
        <taxon>Saponaria</taxon>
    </lineage>
</organism>
<name>A0AAW1NI60_SAPOF</name>
<dbReference type="EMBL" id="JBDFQZ010000001">
    <property type="protein sequence ID" value="KAK9757769.1"/>
    <property type="molecule type" value="Genomic_DNA"/>
</dbReference>
<dbReference type="PANTHER" id="PTHR31374">
    <property type="entry name" value="AUXIN-INDUCED PROTEIN-LIKE-RELATED"/>
    <property type="match status" value="1"/>
</dbReference>
<evidence type="ECO:0000313" key="3">
    <source>
        <dbReference type="EMBL" id="KAK9757769.1"/>
    </source>
</evidence>
<dbReference type="AlphaFoldDB" id="A0AAW1NI60"/>
<dbReference type="Proteomes" id="UP001443914">
    <property type="component" value="Unassembled WGS sequence"/>
</dbReference>
<comment type="similarity">
    <text evidence="1">Belongs to the ARG7 family.</text>
</comment>
<gene>
    <name evidence="3" type="ORF">RND81_01G184600</name>
</gene>
<dbReference type="GO" id="GO:0009733">
    <property type="term" value="P:response to auxin"/>
    <property type="evidence" value="ECO:0007669"/>
    <property type="project" value="InterPro"/>
</dbReference>